<evidence type="ECO:0000313" key="1">
    <source>
        <dbReference type="EMBL" id="KAF2623350.1"/>
    </source>
</evidence>
<comment type="caution">
    <text evidence="1">The sequence shown here is derived from an EMBL/GenBank/DDBJ whole genome shotgun (WGS) entry which is preliminary data.</text>
</comment>
<accession>A0ACB6RPM0</accession>
<reference evidence="1" key="1">
    <citation type="journal article" date="2020" name="Stud. Mycol.">
        <title>101 Dothideomycetes genomes: a test case for predicting lifestyles and emergence of pathogens.</title>
        <authorList>
            <person name="Haridas S."/>
            <person name="Albert R."/>
            <person name="Binder M."/>
            <person name="Bloem J."/>
            <person name="Labutti K."/>
            <person name="Salamov A."/>
            <person name="Andreopoulos B."/>
            <person name="Baker S."/>
            <person name="Barry K."/>
            <person name="Bills G."/>
            <person name="Bluhm B."/>
            <person name="Cannon C."/>
            <person name="Castanera R."/>
            <person name="Culley D."/>
            <person name="Daum C."/>
            <person name="Ezra D."/>
            <person name="Gonzalez J."/>
            <person name="Henrissat B."/>
            <person name="Kuo A."/>
            <person name="Liang C."/>
            <person name="Lipzen A."/>
            <person name="Lutzoni F."/>
            <person name="Magnuson J."/>
            <person name="Mondo S."/>
            <person name="Nolan M."/>
            <person name="Ohm R."/>
            <person name="Pangilinan J."/>
            <person name="Park H.-J."/>
            <person name="Ramirez L."/>
            <person name="Alfaro M."/>
            <person name="Sun H."/>
            <person name="Tritt A."/>
            <person name="Yoshinaga Y."/>
            <person name="Zwiers L.-H."/>
            <person name="Turgeon B."/>
            <person name="Goodwin S."/>
            <person name="Spatafora J."/>
            <person name="Crous P."/>
            <person name="Grigoriev I."/>
        </authorList>
    </citation>
    <scope>NUCLEOTIDE SEQUENCE</scope>
    <source>
        <strain evidence="1">CBS 525.71</strain>
    </source>
</reference>
<evidence type="ECO:0000313" key="2">
    <source>
        <dbReference type="Proteomes" id="UP000799754"/>
    </source>
</evidence>
<dbReference type="EMBL" id="MU006737">
    <property type="protein sequence ID" value="KAF2623350.1"/>
    <property type="molecule type" value="Genomic_DNA"/>
</dbReference>
<feature type="non-terminal residue" evidence="1">
    <location>
        <position position="1"/>
    </location>
</feature>
<organism evidence="1 2">
    <name type="scientific">Macroventuria anomochaeta</name>
    <dbReference type="NCBI Taxonomy" id="301207"/>
    <lineage>
        <taxon>Eukaryota</taxon>
        <taxon>Fungi</taxon>
        <taxon>Dikarya</taxon>
        <taxon>Ascomycota</taxon>
        <taxon>Pezizomycotina</taxon>
        <taxon>Dothideomycetes</taxon>
        <taxon>Pleosporomycetidae</taxon>
        <taxon>Pleosporales</taxon>
        <taxon>Pleosporineae</taxon>
        <taxon>Didymellaceae</taxon>
        <taxon>Macroventuria</taxon>
    </lineage>
</organism>
<name>A0ACB6RPM0_9PLEO</name>
<dbReference type="Proteomes" id="UP000799754">
    <property type="component" value="Unassembled WGS sequence"/>
</dbReference>
<protein>
    <submittedName>
        <fullName evidence="1">Uncharacterized protein</fullName>
    </submittedName>
</protein>
<sequence length="176" mass="19164">EVTLSTSAAIAHLGKLTPGHGYTEAGEKPPLLKSGQLLVREALKKGININPEAMRALGRFDVQYFRMAAVRWLVKNNQPLRKFETPAFRKMLRFANPEVDFMMLIVADALYNAASKIHISFNSWSVKGGKCGECGFLGVVVRFASASGAIHDLSIALPQLTGARRGKQIAPAEASR</sequence>
<proteinExistence type="predicted"/>
<keyword evidence="2" id="KW-1185">Reference proteome</keyword>
<gene>
    <name evidence="1" type="ORF">BU25DRAFT_350288</name>
</gene>